<evidence type="ECO:0000313" key="3">
    <source>
        <dbReference type="Proteomes" id="UP000762676"/>
    </source>
</evidence>
<keyword evidence="3" id="KW-1185">Reference proteome</keyword>
<name>A0AAV4FPQ2_9GAST</name>
<gene>
    <name evidence="2" type="ORF">ElyMa_002183500</name>
</gene>
<comment type="caution">
    <text evidence="2">The sequence shown here is derived from an EMBL/GenBank/DDBJ whole genome shotgun (WGS) entry which is preliminary data.</text>
</comment>
<sequence>MTETSDERLQGDIRKRTKGLERLRSDKLLERGARLEALSSNREALRSQISRMRETLHRVLREDSTLAERIRTLFREQGVTIATILTALGMTISTL</sequence>
<keyword evidence="1" id="KW-0175">Coiled coil</keyword>
<dbReference type="Proteomes" id="UP000762676">
    <property type="component" value="Unassembled WGS sequence"/>
</dbReference>
<protein>
    <submittedName>
        <fullName evidence="2">Uncharacterized protein</fullName>
    </submittedName>
</protein>
<dbReference type="AlphaFoldDB" id="A0AAV4FPQ2"/>
<evidence type="ECO:0000313" key="2">
    <source>
        <dbReference type="EMBL" id="GFR75272.1"/>
    </source>
</evidence>
<accession>A0AAV4FPQ2</accession>
<proteinExistence type="predicted"/>
<evidence type="ECO:0000256" key="1">
    <source>
        <dbReference type="SAM" id="Coils"/>
    </source>
</evidence>
<dbReference type="EMBL" id="BMAT01004536">
    <property type="protein sequence ID" value="GFR75272.1"/>
    <property type="molecule type" value="Genomic_DNA"/>
</dbReference>
<organism evidence="2 3">
    <name type="scientific">Elysia marginata</name>
    <dbReference type="NCBI Taxonomy" id="1093978"/>
    <lineage>
        <taxon>Eukaryota</taxon>
        <taxon>Metazoa</taxon>
        <taxon>Spiralia</taxon>
        <taxon>Lophotrochozoa</taxon>
        <taxon>Mollusca</taxon>
        <taxon>Gastropoda</taxon>
        <taxon>Heterobranchia</taxon>
        <taxon>Euthyneura</taxon>
        <taxon>Panpulmonata</taxon>
        <taxon>Sacoglossa</taxon>
        <taxon>Placobranchoidea</taxon>
        <taxon>Plakobranchidae</taxon>
        <taxon>Elysia</taxon>
    </lineage>
</organism>
<feature type="non-terminal residue" evidence="2">
    <location>
        <position position="95"/>
    </location>
</feature>
<reference evidence="2 3" key="1">
    <citation type="journal article" date="2021" name="Elife">
        <title>Chloroplast acquisition without the gene transfer in kleptoplastic sea slugs, Plakobranchus ocellatus.</title>
        <authorList>
            <person name="Maeda T."/>
            <person name="Takahashi S."/>
            <person name="Yoshida T."/>
            <person name="Shimamura S."/>
            <person name="Takaki Y."/>
            <person name="Nagai Y."/>
            <person name="Toyoda A."/>
            <person name="Suzuki Y."/>
            <person name="Arimoto A."/>
            <person name="Ishii H."/>
            <person name="Satoh N."/>
            <person name="Nishiyama T."/>
            <person name="Hasebe M."/>
            <person name="Maruyama T."/>
            <person name="Minagawa J."/>
            <person name="Obokata J."/>
            <person name="Shigenobu S."/>
        </authorList>
    </citation>
    <scope>NUCLEOTIDE SEQUENCE [LARGE SCALE GENOMIC DNA]</scope>
</reference>
<feature type="coiled-coil region" evidence="1">
    <location>
        <begin position="35"/>
        <end position="62"/>
    </location>
</feature>